<protein>
    <recommendedName>
        <fullName evidence="8">LisH domain-containing protein</fullName>
    </recommendedName>
</protein>
<keyword evidence="4" id="KW-0539">Nucleus</keyword>
<dbReference type="Gene3D" id="2.130.10.10">
    <property type="entry name" value="YVTN repeat-like/Quinoprotein amine dehydrogenase"/>
    <property type="match status" value="1"/>
</dbReference>
<feature type="compositionally biased region" description="Polar residues" evidence="5">
    <location>
        <begin position="198"/>
        <end position="214"/>
    </location>
</feature>
<feature type="region of interest" description="Disordered" evidence="5">
    <location>
        <begin position="109"/>
        <end position="214"/>
    </location>
</feature>
<evidence type="ECO:0000313" key="6">
    <source>
        <dbReference type="EMBL" id="KAF2236630.1"/>
    </source>
</evidence>
<dbReference type="OrthoDB" id="1367865at2759"/>
<evidence type="ECO:0000256" key="3">
    <source>
        <dbReference type="ARBA" id="ARBA00022737"/>
    </source>
</evidence>
<keyword evidence="2" id="KW-0853">WD repeat</keyword>
<dbReference type="InterPro" id="IPR015943">
    <property type="entry name" value="WD40/YVTN_repeat-like_dom_sf"/>
</dbReference>
<evidence type="ECO:0000313" key="7">
    <source>
        <dbReference type="Proteomes" id="UP000800092"/>
    </source>
</evidence>
<dbReference type="GO" id="GO:0006357">
    <property type="term" value="P:regulation of transcription by RNA polymerase II"/>
    <property type="evidence" value="ECO:0007669"/>
    <property type="project" value="TreeGrafter"/>
</dbReference>
<feature type="compositionally biased region" description="Basic and acidic residues" evidence="5">
    <location>
        <begin position="175"/>
        <end position="184"/>
    </location>
</feature>
<keyword evidence="7" id="KW-1185">Reference proteome</keyword>
<dbReference type="PANTHER" id="PTHR22846:SF2">
    <property type="entry name" value="F-BOX-LIKE_WD REPEAT-CONTAINING PROTEIN EBI"/>
    <property type="match status" value="1"/>
</dbReference>
<dbReference type="EMBL" id="ML991784">
    <property type="protein sequence ID" value="KAF2236630.1"/>
    <property type="molecule type" value="Genomic_DNA"/>
</dbReference>
<dbReference type="GO" id="GO:0003714">
    <property type="term" value="F:transcription corepressor activity"/>
    <property type="evidence" value="ECO:0007669"/>
    <property type="project" value="InterPro"/>
</dbReference>
<dbReference type="Proteomes" id="UP000800092">
    <property type="component" value="Unassembled WGS sequence"/>
</dbReference>
<dbReference type="GO" id="GO:0034967">
    <property type="term" value="C:Set3 complex"/>
    <property type="evidence" value="ECO:0007669"/>
    <property type="project" value="TreeGrafter"/>
</dbReference>
<organism evidence="6 7">
    <name type="scientific">Viridothelium virens</name>
    <name type="common">Speckled blister lichen</name>
    <name type="synonym">Trypethelium virens</name>
    <dbReference type="NCBI Taxonomy" id="1048519"/>
    <lineage>
        <taxon>Eukaryota</taxon>
        <taxon>Fungi</taxon>
        <taxon>Dikarya</taxon>
        <taxon>Ascomycota</taxon>
        <taxon>Pezizomycotina</taxon>
        <taxon>Dothideomycetes</taxon>
        <taxon>Dothideomycetes incertae sedis</taxon>
        <taxon>Trypetheliales</taxon>
        <taxon>Trypetheliaceae</taxon>
        <taxon>Viridothelium</taxon>
    </lineage>
</organism>
<gene>
    <name evidence="6" type="ORF">EV356DRAFT_512838</name>
</gene>
<name>A0A6A6HGP5_VIRVR</name>
<evidence type="ECO:0000256" key="4">
    <source>
        <dbReference type="ARBA" id="ARBA00023242"/>
    </source>
</evidence>
<dbReference type="PANTHER" id="PTHR22846">
    <property type="entry name" value="WD40 REPEAT PROTEIN"/>
    <property type="match status" value="1"/>
</dbReference>
<feature type="compositionally biased region" description="Basic and acidic residues" evidence="5">
    <location>
        <begin position="118"/>
        <end position="134"/>
    </location>
</feature>
<evidence type="ECO:0008006" key="8">
    <source>
        <dbReference type="Google" id="ProtNLM"/>
    </source>
</evidence>
<dbReference type="Gene3D" id="1.20.960.30">
    <property type="match status" value="1"/>
</dbReference>
<sequence length="674" mass="74683">MSAADLESDHLNYLIWRYLQESGPRFRKAADQLRRDWEINPEDLPFATSVQTGDLVRLVLDGLHHDEIATTAMRAQMRASEGGARRLDASRTERKYKFISQPGNRELAIRTAPYLPRPSEDRERCESPLKRQRDGVNGASADGMGRPPAPKRVRKSTAAELRERENITTANGVLHTDEEASTRPDEDESMIEDGPLQPVSTLENGTSNAAQTESNGFAQPEELTAEEHEITASDSVIMHASWSRSNTEELLFVGDEHTANLWHFPSKDGVHEVDAIRLDMPSNGPHNITSHLWDYRGSELLLSHDHSNSTGPFGLVSFNRDTSRVELENLDQNSSTCLSLRQNPVTHMVIAFSVSAGDQSDPSESGCTQIWQEDFLTNNSPIGITNHARIIYDGDWIDHTRFVVSCGSNVELYQCIPNTWERDEEPSVSDMRSASALDLKLASSALLDISYAWDIVRHVPGTTKIISVSTESSAVAWADAKTLETSSLAWNVEENGLILGMDMQSERTLTGQNQGASQQSNGAIQPAEAIEARCFFAVLTDLGKIFIYDAFSFATPSKGKSGWKPREFHHYDIGPIPALSVAFSNNNRFFAIGSLEKVFIYDLNRNSGGGGQPAAIWTGEPSVWANGLARNVNGVDSRDTDEELTEHCLSWNENDTKLVYALNNRHLIATDVIN</sequence>
<evidence type="ECO:0000256" key="2">
    <source>
        <dbReference type="ARBA" id="ARBA00022574"/>
    </source>
</evidence>
<evidence type="ECO:0000256" key="1">
    <source>
        <dbReference type="ARBA" id="ARBA00004123"/>
    </source>
</evidence>
<dbReference type="InterPro" id="IPR045183">
    <property type="entry name" value="Ebi-like"/>
</dbReference>
<dbReference type="SUPFAM" id="SSF82171">
    <property type="entry name" value="DPP6 N-terminal domain-like"/>
    <property type="match status" value="1"/>
</dbReference>
<proteinExistence type="predicted"/>
<keyword evidence="3" id="KW-0677">Repeat</keyword>
<evidence type="ECO:0000256" key="5">
    <source>
        <dbReference type="SAM" id="MobiDB-lite"/>
    </source>
</evidence>
<dbReference type="AlphaFoldDB" id="A0A6A6HGP5"/>
<comment type="subcellular location">
    <subcellularLocation>
        <location evidence="1">Nucleus</location>
    </subcellularLocation>
</comment>
<reference evidence="6" key="1">
    <citation type="journal article" date="2020" name="Stud. Mycol.">
        <title>101 Dothideomycetes genomes: a test case for predicting lifestyles and emergence of pathogens.</title>
        <authorList>
            <person name="Haridas S."/>
            <person name="Albert R."/>
            <person name="Binder M."/>
            <person name="Bloem J."/>
            <person name="Labutti K."/>
            <person name="Salamov A."/>
            <person name="Andreopoulos B."/>
            <person name="Baker S."/>
            <person name="Barry K."/>
            <person name="Bills G."/>
            <person name="Bluhm B."/>
            <person name="Cannon C."/>
            <person name="Castanera R."/>
            <person name="Culley D."/>
            <person name="Daum C."/>
            <person name="Ezra D."/>
            <person name="Gonzalez J."/>
            <person name="Henrissat B."/>
            <person name="Kuo A."/>
            <person name="Liang C."/>
            <person name="Lipzen A."/>
            <person name="Lutzoni F."/>
            <person name="Magnuson J."/>
            <person name="Mondo S."/>
            <person name="Nolan M."/>
            <person name="Ohm R."/>
            <person name="Pangilinan J."/>
            <person name="Park H.-J."/>
            <person name="Ramirez L."/>
            <person name="Alfaro M."/>
            <person name="Sun H."/>
            <person name="Tritt A."/>
            <person name="Yoshinaga Y."/>
            <person name="Zwiers L.-H."/>
            <person name="Turgeon B."/>
            <person name="Goodwin S."/>
            <person name="Spatafora J."/>
            <person name="Crous P."/>
            <person name="Grigoriev I."/>
        </authorList>
    </citation>
    <scope>NUCLEOTIDE SEQUENCE</scope>
    <source>
        <strain evidence="6">Tuck. ex Michener</strain>
    </source>
</reference>
<accession>A0A6A6HGP5</accession>